<dbReference type="PANTHER" id="PTHR11803:SF39">
    <property type="entry name" value="2-IMINOBUTANOATE_2-IMINOPROPANOATE DEAMINASE"/>
    <property type="match status" value="1"/>
</dbReference>
<dbReference type="RefSeq" id="WP_379903803.1">
    <property type="nucleotide sequence ID" value="NZ_JBHRTR010000034.1"/>
</dbReference>
<dbReference type="PANTHER" id="PTHR11803">
    <property type="entry name" value="2-IMINOBUTANOATE/2-IMINOPROPANOATE DEAMINASE RIDA"/>
    <property type="match status" value="1"/>
</dbReference>
<sequence length="158" mass="16106">MTRTPLRSVGAPLCAAAMLAVATTAAAPAASAADIAAYPSPSMEGLPYSGAVRAGGVVYVGGVLGNVRGKKELVPGGVEAEARQAFAYVKEMLETAGSALDRTVKCVVLLSDIDDFPKMNAVYTEVFPKAPPTRSTIIVPEIPLGAAIEVECNALAGD</sequence>
<accession>A0ABV7L5H6</accession>
<dbReference type="EMBL" id="JBHRTR010000034">
    <property type="protein sequence ID" value="MFC3229517.1"/>
    <property type="molecule type" value="Genomic_DNA"/>
</dbReference>
<dbReference type="Pfam" id="PF01042">
    <property type="entry name" value="Ribonuc_L-PSP"/>
    <property type="match status" value="1"/>
</dbReference>
<dbReference type="EC" id="3.5.-.-" evidence="2"/>
<feature type="chain" id="PRO_5046084397" evidence="1">
    <location>
        <begin position="33"/>
        <end position="158"/>
    </location>
</feature>
<evidence type="ECO:0000313" key="3">
    <source>
        <dbReference type="Proteomes" id="UP001595528"/>
    </source>
</evidence>
<dbReference type="SUPFAM" id="SSF55298">
    <property type="entry name" value="YjgF-like"/>
    <property type="match status" value="1"/>
</dbReference>
<dbReference type="InterPro" id="IPR006175">
    <property type="entry name" value="YjgF/YER057c/UK114"/>
</dbReference>
<proteinExistence type="predicted"/>
<dbReference type="Proteomes" id="UP001595528">
    <property type="component" value="Unassembled WGS sequence"/>
</dbReference>
<comment type="caution">
    <text evidence="2">The sequence shown here is derived from an EMBL/GenBank/DDBJ whole genome shotgun (WGS) entry which is preliminary data.</text>
</comment>
<dbReference type="CDD" id="cd00448">
    <property type="entry name" value="YjgF_YER057c_UK114_family"/>
    <property type="match status" value="1"/>
</dbReference>
<evidence type="ECO:0000313" key="2">
    <source>
        <dbReference type="EMBL" id="MFC3229517.1"/>
    </source>
</evidence>
<reference evidence="3" key="1">
    <citation type="journal article" date="2019" name="Int. J. Syst. Evol. Microbiol.">
        <title>The Global Catalogue of Microorganisms (GCM) 10K type strain sequencing project: providing services to taxonomists for standard genome sequencing and annotation.</title>
        <authorList>
            <consortium name="The Broad Institute Genomics Platform"/>
            <consortium name="The Broad Institute Genome Sequencing Center for Infectious Disease"/>
            <person name="Wu L."/>
            <person name="Ma J."/>
        </authorList>
    </citation>
    <scope>NUCLEOTIDE SEQUENCE [LARGE SCALE GENOMIC DNA]</scope>
    <source>
        <strain evidence="3">KCTC 42964</strain>
    </source>
</reference>
<name>A0ABV7L5H6_9PROT</name>
<feature type="signal peptide" evidence="1">
    <location>
        <begin position="1"/>
        <end position="32"/>
    </location>
</feature>
<gene>
    <name evidence="2" type="ORF">ACFOGJ_19875</name>
</gene>
<organism evidence="2 3">
    <name type="scientific">Marinibaculum pumilum</name>
    <dbReference type="NCBI Taxonomy" id="1766165"/>
    <lineage>
        <taxon>Bacteria</taxon>
        <taxon>Pseudomonadati</taxon>
        <taxon>Pseudomonadota</taxon>
        <taxon>Alphaproteobacteria</taxon>
        <taxon>Rhodospirillales</taxon>
        <taxon>Rhodospirillaceae</taxon>
        <taxon>Marinibaculum</taxon>
    </lineage>
</organism>
<dbReference type="GO" id="GO:0016787">
    <property type="term" value="F:hydrolase activity"/>
    <property type="evidence" value="ECO:0007669"/>
    <property type="project" value="UniProtKB-KW"/>
</dbReference>
<keyword evidence="2" id="KW-0378">Hydrolase</keyword>
<keyword evidence="1" id="KW-0732">Signal</keyword>
<evidence type="ECO:0000256" key="1">
    <source>
        <dbReference type="SAM" id="SignalP"/>
    </source>
</evidence>
<keyword evidence="3" id="KW-1185">Reference proteome</keyword>
<protein>
    <submittedName>
        <fullName evidence="2">RidA family protein</fullName>
        <ecNumber evidence="2">3.5.-.-</ecNumber>
    </submittedName>
</protein>
<dbReference type="InterPro" id="IPR035959">
    <property type="entry name" value="RutC-like_sf"/>
</dbReference>
<dbReference type="Gene3D" id="3.30.1330.40">
    <property type="entry name" value="RutC-like"/>
    <property type="match status" value="1"/>
</dbReference>